<dbReference type="RefSeq" id="WP_196419650.1">
    <property type="nucleotide sequence ID" value="NZ_JADQTO010000031.1"/>
</dbReference>
<accession>A0A931CD35</accession>
<evidence type="ECO:0000313" key="3">
    <source>
        <dbReference type="Proteomes" id="UP000598146"/>
    </source>
</evidence>
<protein>
    <submittedName>
        <fullName evidence="2">Uncharacterized protein</fullName>
    </submittedName>
</protein>
<keyword evidence="3" id="KW-1185">Reference proteome</keyword>
<name>A0A931CD35_9ACTN</name>
<sequence>MPKPWFQRVSAYLRRVLFFDDHDADGGPGEPDPPSTVRDHRAALIASVLGTAVLIVFLVGSLLAGSLLLRFLA</sequence>
<dbReference type="EMBL" id="JADQTO010000031">
    <property type="protein sequence ID" value="MBG0567879.1"/>
    <property type="molecule type" value="Genomic_DNA"/>
</dbReference>
<gene>
    <name evidence="2" type="ORF">I4J89_41210</name>
</gene>
<dbReference type="AlphaFoldDB" id="A0A931CD35"/>
<keyword evidence="1" id="KW-0812">Transmembrane</keyword>
<dbReference type="Proteomes" id="UP000598146">
    <property type="component" value="Unassembled WGS sequence"/>
</dbReference>
<evidence type="ECO:0000256" key="1">
    <source>
        <dbReference type="SAM" id="Phobius"/>
    </source>
</evidence>
<proteinExistence type="predicted"/>
<reference evidence="2" key="1">
    <citation type="submission" date="2020-11" db="EMBL/GenBank/DDBJ databases">
        <title>Isolation and identification of active actinomycetes.</title>
        <authorList>
            <person name="Sun X."/>
        </authorList>
    </citation>
    <scope>NUCLEOTIDE SEQUENCE</scope>
    <source>
        <strain evidence="2">NEAU-A11</strain>
    </source>
</reference>
<evidence type="ECO:0000313" key="2">
    <source>
        <dbReference type="EMBL" id="MBG0567879.1"/>
    </source>
</evidence>
<feature type="transmembrane region" description="Helical" evidence="1">
    <location>
        <begin position="42"/>
        <end position="69"/>
    </location>
</feature>
<keyword evidence="1" id="KW-1133">Transmembrane helix</keyword>
<organism evidence="2 3">
    <name type="scientific">Actinoplanes aureus</name>
    <dbReference type="NCBI Taxonomy" id="2792083"/>
    <lineage>
        <taxon>Bacteria</taxon>
        <taxon>Bacillati</taxon>
        <taxon>Actinomycetota</taxon>
        <taxon>Actinomycetes</taxon>
        <taxon>Micromonosporales</taxon>
        <taxon>Micromonosporaceae</taxon>
        <taxon>Actinoplanes</taxon>
    </lineage>
</organism>
<comment type="caution">
    <text evidence="2">The sequence shown here is derived from an EMBL/GenBank/DDBJ whole genome shotgun (WGS) entry which is preliminary data.</text>
</comment>
<keyword evidence="1" id="KW-0472">Membrane</keyword>